<dbReference type="EMBL" id="OOIN01000001">
    <property type="protein sequence ID" value="SPO19679.1"/>
    <property type="molecule type" value="Genomic_DNA"/>
</dbReference>
<organism evidence="2 3">
    <name type="scientific">Ustilago trichophora</name>
    <dbReference type="NCBI Taxonomy" id="86804"/>
    <lineage>
        <taxon>Eukaryota</taxon>
        <taxon>Fungi</taxon>
        <taxon>Dikarya</taxon>
        <taxon>Basidiomycota</taxon>
        <taxon>Ustilaginomycotina</taxon>
        <taxon>Ustilaginomycetes</taxon>
        <taxon>Ustilaginales</taxon>
        <taxon>Ustilaginaceae</taxon>
        <taxon>Ustilago</taxon>
    </lineage>
</organism>
<sequence>MLIKITSALVIAAALLSSAHASMECTLSTTDSQIIEVNAFSAHDLATVSPSQNPADQRWATVSIQERNDYRAQHDITMRHYGHDCRDVSVSDHSICNGPDFDDQLGNTCAQVTHRTYRYGPGTGKSLDISASAPNSAVHFRAKLSPSLQNWRTGIPGTCAHQVVDAPDNGMKVMKIASEYGHGWPSVTVKLDQPDPEFPTTWSCIQSDDLSAPSQLSVHTEDQQTFTFSNIRFDYILYANNPSS</sequence>
<keyword evidence="3" id="KW-1185">Reference proteome</keyword>
<reference evidence="2 3" key="1">
    <citation type="submission" date="2018-03" db="EMBL/GenBank/DDBJ databases">
        <authorList>
            <person name="Guldener U."/>
        </authorList>
    </citation>
    <scope>NUCLEOTIDE SEQUENCE [LARGE SCALE GENOMIC DNA]</scope>
    <source>
        <strain evidence="2 3">NBRC100155</strain>
    </source>
</reference>
<protein>
    <recommendedName>
        <fullName evidence="4">Secreted protein</fullName>
    </recommendedName>
</protein>
<feature type="chain" id="PRO_5022986333" description="Secreted protein" evidence="1">
    <location>
        <begin position="22"/>
        <end position="244"/>
    </location>
</feature>
<accession>A0A5C3DRU3</accession>
<evidence type="ECO:0008006" key="4">
    <source>
        <dbReference type="Google" id="ProtNLM"/>
    </source>
</evidence>
<feature type="signal peptide" evidence="1">
    <location>
        <begin position="1"/>
        <end position="21"/>
    </location>
</feature>
<keyword evidence="1" id="KW-0732">Signal</keyword>
<proteinExistence type="predicted"/>
<evidence type="ECO:0000313" key="2">
    <source>
        <dbReference type="EMBL" id="SPO19679.1"/>
    </source>
</evidence>
<dbReference type="AlphaFoldDB" id="A0A5C3DRU3"/>
<name>A0A5C3DRU3_9BASI</name>
<dbReference type="OrthoDB" id="2546021at2759"/>
<evidence type="ECO:0000313" key="3">
    <source>
        <dbReference type="Proteomes" id="UP000324022"/>
    </source>
</evidence>
<gene>
    <name evidence="2" type="ORF">UTRI_00066_B</name>
</gene>
<evidence type="ECO:0000256" key="1">
    <source>
        <dbReference type="SAM" id="SignalP"/>
    </source>
</evidence>
<dbReference type="Proteomes" id="UP000324022">
    <property type="component" value="Unassembled WGS sequence"/>
</dbReference>